<dbReference type="Pfam" id="PF00578">
    <property type="entry name" value="AhpC-TSA"/>
    <property type="match status" value="1"/>
</dbReference>
<protein>
    <submittedName>
        <fullName evidence="3">Peroxiredoxin</fullName>
    </submittedName>
</protein>
<dbReference type="PROSITE" id="PS51352">
    <property type="entry name" value="THIOREDOXIN_2"/>
    <property type="match status" value="1"/>
</dbReference>
<evidence type="ECO:0000259" key="2">
    <source>
        <dbReference type="PROSITE" id="PS51352"/>
    </source>
</evidence>
<comment type="caution">
    <text evidence="3">The sequence shown here is derived from an EMBL/GenBank/DDBJ whole genome shotgun (WGS) entry which is preliminary data.</text>
</comment>
<keyword evidence="4" id="KW-1185">Reference proteome</keyword>
<dbReference type="InterPro" id="IPR000866">
    <property type="entry name" value="AhpC/TSA"/>
</dbReference>
<dbReference type="SUPFAM" id="SSF52833">
    <property type="entry name" value="Thioredoxin-like"/>
    <property type="match status" value="1"/>
</dbReference>
<gene>
    <name evidence="3" type="ORF">JOD17_000576</name>
</gene>
<sequence length="185" mass="21198">MKRWVLLTVLVGMVACVMYDTFREQEDSYVIIDQGEEADEDLETGLSPGDQAPNFELETMSGETIRLSDYRGERVILNFWATWCPPCRAEMPDMQEIHEDADADVEIIAVNTTNSETSIENVEKFVDELQLTFPIPLDTSAEVANEYLVQVMPTTYFIDREGRVDRVAYGALNHDLFLQRVEEME</sequence>
<dbReference type="PROSITE" id="PS00194">
    <property type="entry name" value="THIOREDOXIN_1"/>
    <property type="match status" value="1"/>
</dbReference>
<proteinExistence type="predicted"/>
<evidence type="ECO:0000313" key="3">
    <source>
        <dbReference type="EMBL" id="MBM7631485.1"/>
    </source>
</evidence>
<evidence type="ECO:0000313" key="4">
    <source>
        <dbReference type="Proteomes" id="UP000741863"/>
    </source>
</evidence>
<dbReference type="InterPro" id="IPR050553">
    <property type="entry name" value="Thioredoxin_ResA/DsbE_sf"/>
</dbReference>
<dbReference type="InterPro" id="IPR013766">
    <property type="entry name" value="Thioredoxin_domain"/>
</dbReference>
<dbReference type="Gene3D" id="3.40.30.10">
    <property type="entry name" value="Glutaredoxin"/>
    <property type="match status" value="1"/>
</dbReference>
<dbReference type="InterPro" id="IPR036249">
    <property type="entry name" value="Thioredoxin-like_sf"/>
</dbReference>
<dbReference type="InterPro" id="IPR017937">
    <property type="entry name" value="Thioredoxin_CS"/>
</dbReference>
<keyword evidence="1" id="KW-1015">Disulfide bond</keyword>
<dbReference type="CDD" id="cd02966">
    <property type="entry name" value="TlpA_like_family"/>
    <property type="match status" value="1"/>
</dbReference>
<evidence type="ECO:0000256" key="1">
    <source>
        <dbReference type="ARBA" id="ARBA00023157"/>
    </source>
</evidence>
<organism evidence="3 4">
    <name type="scientific">Geomicrobium sediminis</name>
    <dbReference type="NCBI Taxonomy" id="1347788"/>
    <lineage>
        <taxon>Bacteria</taxon>
        <taxon>Bacillati</taxon>
        <taxon>Bacillota</taxon>
        <taxon>Bacilli</taxon>
        <taxon>Bacillales</taxon>
        <taxon>Geomicrobium</taxon>
    </lineage>
</organism>
<name>A0ABS2P7W5_9BACL</name>
<dbReference type="PANTHER" id="PTHR42852">
    <property type="entry name" value="THIOL:DISULFIDE INTERCHANGE PROTEIN DSBE"/>
    <property type="match status" value="1"/>
</dbReference>
<dbReference type="Proteomes" id="UP000741863">
    <property type="component" value="Unassembled WGS sequence"/>
</dbReference>
<dbReference type="EMBL" id="JAFBEC010000001">
    <property type="protein sequence ID" value="MBM7631485.1"/>
    <property type="molecule type" value="Genomic_DNA"/>
</dbReference>
<dbReference type="PANTHER" id="PTHR42852:SF13">
    <property type="entry name" value="PROTEIN DIPZ"/>
    <property type="match status" value="1"/>
</dbReference>
<reference evidence="3 4" key="1">
    <citation type="submission" date="2021-01" db="EMBL/GenBank/DDBJ databases">
        <title>Genomic Encyclopedia of Type Strains, Phase IV (KMG-IV): sequencing the most valuable type-strain genomes for metagenomic binning, comparative biology and taxonomic classification.</title>
        <authorList>
            <person name="Goeker M."/>
        </authorList>
    </citation>
    <scope>NUCLEOTIDE SEQUENCE [LARGE SCALE GENOMIC DNA]</scope>
    <source>
        <strain evidence="3 4">DSM 25540</strain>
    </source>
</reference>
<dbReference type="PROSITE" id="PS51257">
    <property type="entry name" value="PROKAR_LIPOPROTEIN"/>
    <property type="match status" value="1"/>
</dbReference>
<feature type="domain" description="Thioredoxin" evidence="2">
    <location>
        <begin position="46"/>
        <end position="185"/>
    </location>
</feature>
<dbReference type="RefSeq" id="WP_204695595.1">
    <property type="nucleotide sequence ID" value="NZ_JAFBEC010000001.1"/>
</dbReference>
<accession>A0ABS2P7W5</accession>